<evidence type="ECO:0000313" key="10">
    <source>
        <dbReference type="Proteomes" id="UP000479293"/>
    </source>
</evidence>
<evidence type="ECO:0000256" key="3">
    <source>
        <dbReference type="ARBA" id="ARBA00022729"/>
    </source>
</evidence>
<dbReference type="InterPro" id="IPR011990">
    <property type="entry name" value="TPR-like_helical_dom_sf"/>
</dbReference>
<comment type="similarity">
    <text evidence="2">Belongs to the SusD family.</text>
</comment>
<keyword evidence="10" id="KW-1185">Reference proteome</keyword>
<dbReference type="RefSeq" id="WP_152760833.1">
    <property type="nucleotide sequence ID" value="NZ_WHLY01000002.1"/>
</dbReference>
<dbReference type="CDD" id="cd08977">
    <property type="entry name" value="SusD"/>
    <property type="match status" value="1"/>
</dbReference>
<keyword evidence="3" id="KW-0732">Signal</keyword>
<dbReference type="Pfam" id="PF07980">
    <property type="entry name" value="SusD_RagB"/>
    <property type="match status" value="1"/>
</dbReference>
<evidence type="ECO:0000256" key="2">
    <source>
        <dbReference type="ARBA" id="ARBA00006275"/>
    </source>
</evidence>
<dbReference type="GO" id="GO:0009279">
    <property type="term" value="C:cell outer membrane"/>
    <property type="evidence" value="ECO:0007669"/>
    <property type="project" value="UniProtKB-SubCell"/>
</dbReference>
<keyword evidence="5" id="KW-0998">Cell outer membrane</keyword>
<keyword evidence="4" id="KW-0472">Membrane</keyword>
<gene>
    <name evidence="9" type="ORF">GBK04_14485</name>
</gene>
<protein>
    <submittedName>
        <fullName evidence="9">RagB/SusD family nutrient uptake outer membrane protein</fullName>
    </submittedName>
</protein>
<accession>A0A7C9FPF0</accession>
<evidence type="ECO:0000256" key="6">
    <source>
        <dbReference type="SAM" id="MobiDB-lite"/>
    </source>
</evidence>
<reference evidence="9 10" key="1">
    <citation type="submission" date="2019-10" db="EMBL/GenBank/DDBJ databases">
        <title>Draft Genome Sequence of Cytophagaceae sp. SJW1-29.</title>
        <authorList>
            <person name="Choi A."/>
        </authorList>
    </citation>
    <scope>NUCLEOTIDE SEQUENCE [LARGE SCALE GENOMIC DNA]</scope>
    <source>
        <strain evidence="9 10">SJW1-29</strain>
    </source>
</reference>
<evidence type="ECO:0000256" key="5">
    <source>
        <dbReference type="ARBA" id="ARBA00023237"/>
    </source>
</evidence>
<dbReference type="Gene3D" id="1.25.40.390">
    <property type="match status" value="1"/>
</dbReference>
<dbReference type="SUPFAM" id="SSF48452">
    <property type="entry name" value="TPR-like"/>
    <property type="match status" value="1"/>
</dbReference>
<dbReference type="InterPro" id="IPR012944">
    <property type="entry name" value="SusD_RagB_dom"/>
</dbReference>
<evidence type="ECO:0000256" key="1">
    <source>
        <dbReference type="ARBA" id="ARBA00004442"/>
    </source>
</evidence>
<comment type="caution">
    <text evidence="9">The sequence shown here is derived from an EMBL/GenBank/DDBJ whole genome shotgun (WGS) entry which is preliminary data.</text>
</comment>
<name>A0A7C9FPF0_9BACT</name>
<sequence length="513" mass="57073">MKKVLVLAGFMALATAISCNEDSLNKVNPNGVTFDTYFNNEAELTAGVNSIYALIQSNSLVSREWFFTNDLRGDEMASGGGQLETPRNQLLIGVHDTGNSLVNAQWTGWYRTIHRANVVIEKGPSVKSIPDAIRNRLVGEAKFLRAWAYYELGSLFGGVPIYTEFVKSVDGAKGRATQKEVYDQAIADLKAAEPSLPATYPATELGRATKAAAQTLLARVYLQMGDYASAKTELQKVVASGLYKIVDNYLDLTNEEGEFNAESILEVVYAPSGGAYNWGGDSDGTALQEETVRTQEYSAIGWRNVIPSDKILNSYEMKYKGDAKDDPRYDMSYWKTGDKFNEGKNTMTEDIVQGNSSTVNGVKQKVSWRKYSVLYKSAEGFVQSGINMRIMRYADVLLMLAECENEAGNQAAAISLMNQVRARKSVDMPPFPTKNYPVSNKAEVLAAIMHERYVELAAEQVRNFDILRWRKNGKFTTDPLSYFQKGKHELLPIPQSEIDNNPNLDQKDQNPGY</sequence>
<dbReference type="PROSITE" id="PS51257">
    <property type="entry name" value="PROKAR_LIPOPROTEIN"/>
    <property type="match status" value="1"/>
</dbReference>
<comment type="subcellular location">
    <subcellularLocation>
        <location evidence="1">Cell outer membrane</location>
    </subcellularLocation>
</comment>
<dbReference type="Pfam" id="PF14322">
    <property type="entry name" value="SusD-like_3"/>
    <property type="match status" value="1"/>
</dbReference>
<evidence type="ECO:0000256" key="4">
    <source>
        <dbReference type="ARBA" id="ARBA00023136"/>
    </source>
</evidence>
<evidence type="ECO:0000259" key="7">
    <source>
        <dbReference type="Pfam" id="PF07980"/>
    </source>
</evidence>
<organism evidence="9 10">
    <name type="scientific">Salmonirosea aquatica</name>
    <dbReference type="NCBI Taxonomy" id="2654236"/>
    <lineage>
        <taxon>Bacteria</taxon>
        <taxon>Pseudomonadati</taxon>
        <taxon>Bacteroidota</taxon>
        <taxon>Cytophagia</taxon>
        <taxon>Cytophagales</taxon>
        <taxon>Spirosomataceae</taxon>
        <taxon>Salmonirosea</taxon>
    </lineage>
</organism>
<dbReference type="AlphaFoldDB" id="A0A7C9FPF0"/>
<feature type="domain" description="SusD-like N-terminal" evidence="8">
    <location>
        <begin position="38"/>
        <end position="222"/>
    </location>
</feature>
<feature type="domain" description="RagB/SusD" evidence="7">
    <location>
        <begin position="262"/>
        <end position="513"/>
    </location>
</feature>
<feature type="region of interest" description="Disordered" evidence="6">
    <location>
        <begin position="493"/>
        <end position="513"/>
    </location>
</feature>
<proteinExistence type="inferred from homology"/>
<evidence type="ECO:0000259" key="8">
    <source>
        <dbReference type="Pfam" id="PF14322"/>
    </source>
</evidence>
<dbReference type="InterPro" id="IPR033985">
    <property type="entry name" value="SusD-like_N"/>
</dbReference>
<evidence type="ECO:0000313" key="9">
    <source>
        <dbReference type="EMBL" id="MPR34531.1"/>
    </source>
</evidence>
<dbReference type="Proteomes" id="UP000479293">
    <property type="component" value="Unassembled WGS sequence"/>
</dbReference>
<dbReference type="EMBL" id="WHLY01000002">
    <property type="protein sequence ID" value="MPR34531.1"/>
    <property type="molecule type" value="Genomic_DNA"/>
</dbReference>